<protein>
    <submittedName>
        <fullName evidence="1">Uncharacterized protein</fullName>
    </submittedName>
</protein>
<accession>A0A2D2W2V3</accession>
<name>A0A2D2W2V3_9CAUD</name>
<evidence type="ECO:0000313" key="1">
    <source>
        <dbReference type="EMBL" id="ATS92472.1"/>
    </source>
</evidence>
<dbReference type="EMBL" id="MG208881">
    <property type="protein sequence ID" value="ATS92472.1"/>
    <property type="molecule type" value="Genomic_DNA"/>
</dbReference>
<keyword evidence="2" id="KW-1185">Reference proteome</keyword>
<dbReference type="Proteomes" id="UP000240794">
    <property type="component" value="Segment"/>
</dbReference>
<organism evidence="1 2">
    <name type="scientific">Escherichia phage St11Ph5</name>
    <dbReference type="NCBI Taxonomy" id="2047765"/>
    <lineage>
        <taxon>Viruses</taxon>
        <taxon>Duplodnaviria</taxon>
        <taxon>Heunggongvirae</taxon>
        <taxon>Uroviricota</taxon>
        <taxon>Caudoviricetes</taxon>
        <taxon>Schitoviridae</taxon>
        <taxon>Enquatrovirinae</taxon>
        <taxon>Gamaleyavirus</taxon>
        <taxon>Gamaleyavirus St11ph5</taxon>
    </lineage>
</organism>
<proteinExistence type="predicted"/>
<gene>
    <name evidence="1" type="ORF">St11Ph5_00008</name>
</gene>
<sequence length="57" mass="6624">MFTDIESAIEEAMYRMTSGPQIRHYGLVQKGHLIAVRIVRNSNPQRFMWTTKSCVSH</sequence>
<evidence type="ECO:0000313" key="2">
    <source>
        <dbReference type="Proteomes" id="UP000240794"/>
    </source>
</evidence>
<reference evidence="1 2" key="1">
    <citation type="submission" date="2017-10" db="EMBL/GenBank/DDBJ databases">
        <title>St11Ph5, a novel member of G7CVirus Podoviridae family.</title>
        <authorList>
            <person name="Kulikov E.E."/>
            <person name="Golomidova A.K."/>
            <person name="Letarov A.V."/>
            <person name="Babenko V.V."/>
            <person name="Kostryukova E.S."/>
        </authorList>
    </citation>
    <scope>NUCLEOTIDE SEQUENCE [LARGE SCALE GENOMIC DNA]</scope>
</reference>